<dbReference type="Pfam" id="PF01044">
    <property type="entry name" value="Vinculin"/>
    <property type="match status" value="1"/>
</dbReference>
<feature type="coiled-coil region" evidence="4">
    <location>
        <begin position="390"/>
        <end position="417"/>
    </location>
</feature>
<name>A0ABM4C0F6_HYDVU</name>
<dbReference type="InterPro" id="IPR030045">
    <property type="entry name" value="CTNNAL1"/>
</dbReference>
<organism evidence="5 6">
    <name type="scientific">Hydra vulgaris</name>
    <name type="common">Hydra</name>
    <name type="synonym">Hydra attenuata</name>
    <dbReference type="NCBI Taxonomy" id="6087"/>
    <lineage>
        <taxon>Eukaryota</taxon>
        <taxon>Metazoa</taxon>
        <taxon>Cnidaria</taxon>
        <taxon>Hydrozoa</taxon>
        <taxon>Hydroidolina</taxon>
        <taxon>Anthoathecata</taxon>
        <taxon>Aplanulata</taxon>
        <taxon>Hydridae</taxon>
        <taxon>Hydra</taxon>
    </lineage>
</organism>
<dbReference type="PANTHER" id="PTHR46342:SF1">
    <property type="entry name" value="ALPHA-CATULIN"/>
    <property type="match status" value="1"/>
</dbReference>
<comment type="similarity">
    <text evidence="2">Belongs to the vinculin/alpha-catenin family.</text>
</comment>
<keyword evidence="5" id="KW-1185">Reference proteome</keyword>
<dbReference type="InterPro" id="IPR006077">
    <property type="entry name" value="Vinculin/catenin"/>
</dbReference>
<dbReference type="RefSeq" id="XP_065655007.1">
    <property type="nucleotide sequence ID" value="XM_065798935.1"/>
</dbReference>
<keyword evidence="4" id="KW-0175">Coiled coil</keyword>
<dbReference type="PANTHER" id="PTHR46342">
    <property type="entry name" value="ALPHA-CATULIN"/>
    <property type="match status" value="1"/>
</dbReference>
<accession>A0ABM4C0F6</accession>
<evidence type="ECO:0000313" key="6">
    <source>
        <dbReference type="RefSeq" id="XP_065655007.1"/>
    </source>
</evidence>
<evidence type="ECO:0000256" key="2">
    <source>
        <dbReference type="ARBA" id="ARBA00008376"/>
    </source>
</evidence>
<dbReference type="PRINTS" id="PR00805">
    <property type="entry name" value="ALPHACATENIN"/>
</dbReference>
<gene>
    <name evidence="6" type="primary">LOC100210131</name>
</gene>
<protein>
    <submittedName>
        <fullName evidence="6">Alpha-catulin isoform X2</fullName>
    </submittedName>
</protein>
<dbReference type="GeneID" id="100210131"/>
<keyword evidence="3" id="KW-0963">Cytoplasm</keyword>
<evidence type="ECO:0000256" key="3">
    <source>
        <dbReference type="ARBA" id="ARBA00022490"/>
    </source>
</evidence>
<dbReference type="InterPro" id="IPR036723">
    <property type="entry name" value="Alpha-catenin/vinculin-like_sf"/>
</dbReference>
<dbReference type="InterPro" id="IPR001033">
    <property type="entry name" value="Alpha_catenin"/>
</dbReference>
<evidence type="ECO:0000256" key="4">
    <source>
        <dbReference type="SAM" id="Coils"/>
    </source>
</evidence>
<sequence>MRMDWDSDSVNIKTCSVEKALIPLIAQISIIVNSNIKKVIDQTSRKILDSALPNLELSVCKFSDIGHEIGNSDTDIRDEMLEACDIASRACNKFVTELINHENFNKSTLTESSRMLLSSITRILLLADRIAIKRLVNSIEKVDKRLLELENVKNFTEFVYKFSQFGSDMVELANISGERQNDLKDDLQRAEVCASRSVLEKSTMMLLTTCKACLRHPESELANGNRKSVFKNMRQSMDILKLIIRDNVAPNSNVSHGITLDFLDVMDLIEKVPSNSSETVQFIEQLSEALDNITIDMESVINVGQINPTKKLNMKSYINKTKELDKNLRACLKGKKDTIPNSMKHLKEILPNILTILQDLKFELTAATKEQVVQLSKIFEYKNSLRQLKAAALAENNASLDAEIKILDTEFQKLQEVSNLVKNICSNRPCILTASRLEENLVNLLPQMRDAAKMLAAQPQSKITQENLEVFIDVFETQVEELCNLLRNITESINNNSCGKSSSRPISAEM</sequence>
<comment type="subcellular location">
    <subcellularLocation>
        <location evidence="1">Cytoplasm</location>
    </subcellularLocation>
</comment>
<evidence type="ECO:0000256" key="1">
    <source>
        <dbReference type="ARBA" id="ARBA00004496"/>
    </source>
</evidence>
<dbReference type="SUPFAM" id="SSF47220">
    <property type="entry name" value="alpha-catenin/vinculin-like"/>
    <property type="match status" value="2"/>
</dbReference>
<reference evidence="6" key="1">
    <citation type="submission" date="2025-08" db="UniProtKB">
        <authorList>
            <consortium name="RefSeq"/>
        </authorList>
    </citation>
    <scope>IDENTIFICATION</scope>
</reference>
<proteinExistence type="inferred from homology"/>
<dbReference type="Gene3D" id="1.20.120.230">
    <property type="entry name" value="Alpha-catenin/vinculin-like"/>
    <property type="match status" value="3"/>
</dbReference>
<evidence type="ECO:0000313" key="5">
    <source>
        <dbReference type="Proteomes" id="UP001652625"/>
    </source>
</evidence>
<dbReference type="Proteomes" id="UP001652625">
    <property type="component" value="Chromosome 06"/>
</dbReference>